<dbReference type="EMBL" id="CAKJVE010000004">
    <property type="protein sequence ID" value="CAG9705885.1"/>
    <property type="molecule type" value="Genomic_DNA"/>
</dbReference>
<comment type="caution">
    <text evidence="1">The sequence shown here is derived from an EMBL/GenBank/DDBJ whole genome shotgun (WGS) entry which is preliminary data.</text>
</comment>
<dbReference type="Proteomes" id="UP000789738">
    <property type="component" value="Unassembled WGS sequence"/>
</dbReference>
<reference evidence="1" key="1">
    <citation type="submission" date="2021-10" db="EMBL/GenBank/DDBJ databases">
        <authorList>
            <person name="Mesa V."/>
        </authorList>
    </citation>
    <scope>NUCLEOTIDE SEQUENCE</scope>
    <source>
        <strain evidence="1">CC3_PB</strain>
    </source>
</reference>
<sequence>MKKLILSICCLLTLNIFTGINAIADVKGGWQLVNNDWFYNEGSNQLKGCTKVIDGKSYSFTKDGVWIDDTGYDEANIAKNMDTLSIFYKLNDMSIDSICPGPQSLKFYWGGNPDNKTEIESTYGMIIVDSHDYGISSKELMHKNWKEDLQIVKNEDGSISLVVNN</sequence>
<dbReference type="RefSeq" id="WP_210885885.1">
    <property type="nucleotide sequence ID" value="NZ_CAKJVE010000004.1"/>
</dbReference>
<gene>
    <name evidence="1" type="ORF">CNEO_42140</name>
</gene>
<name>A0AA86JZN0_9CLOT</name>
<evidence type="ECO:0000313" key="1">
    <source>
        <dbReference type="EMBL" id="CAG9705885.1"/>
    </source>
</evidence>
<accession>A0AA86JZN0</accession>
<dbReference type="AlphaFoldDB" id="A0AA86JZN0"/>
<evidence type="ECO:0000313" key="2">
    <source>
        <dbReference type="Proteomes" id="UP000789738"/>
    </source>
</evidence>
<proteinExistence type="predicted"/>
<protein>
    <submittedName>
        <fullName evidence="1">Uncharacterized protein</fullName>
    </submittedName>
</protein>
<organism evidence="1 2">
    <name type="scientific">Clostridium neonatale</name>
    <dbReference type="NCBI Taxonomy" id="137838"/>
    <lineage>
        <taxon>Bacteria</taxon>
        <taxon>Bacillati</taxon>
        <taxon>Bacillota</taxon>
        <taxon>Clostridia</taxon>
        <taxon>Eubacteriales</taxon>
        <taxon>Clostridiaceae</taxon>
        <taxon>Clostridium</taxon>
    </lineage>
</organism>